<dbReference type="Proteomes" id="UP000481252">
    <property type="component" value="Unassembled WGS sequence"/>
</dbReference>
<gene>
    <name evidence="2" type="ORF">G6N74_28230</name>
</gene>
<sequence>MRSLLRTYWNGDVPLRRVFWFDMLVVGTIVNAVSAATALVAFATDAPDWLALGIFLAPLPYNLLLCLFVWRSATRHPSGWSDFAKVGAVLWLVAALII</sequence>
<keyword evidence="1" id="KW-0812">Transmembrane</keyword>
<evidence type="ECO:0000313" key="3">
    <source>
        <dbReference type="Proteomes" id="UP000481252"/>
    </source>
</evidence>
<proteinExistence type="predicted"/>
<keyword evidence="1" id="KW-1133">Transmembrane helix</keyword>
<accession>A0A7C9VHZ8</accession>
<keyword evidence="1" id="KW-0472">Membrane</keyword>
<organism evidence="2 3">
    <name type="scientific">Mesorhizobium zhangyense</name>
    <dbReference type="NCBI Taxonomy" id="1776730"/>
    <lineage>
        <taxon>Bacteria</taxon>
        <taxon>Pseudomonadati</taxon>
        <taxon>Pseudomonadota</taxon>
        <taxon>Alphaproteobacteria</taxon>
        <taxon>Hyphomicrobiales</taxon>
        <taxon>Phyllobacteriaceae</taxon>
        <taxon>Mesorhizobium</taxon>
    </lineage>
</organism>
<comment type="caution">
    <text evidence="2">The sequence shown here is derived from an EMBL/GenBank/DDBJ whole genome shotgun (WGS) entry which is preliminary data.</text>
</comment>
<evidence type="ECO:0000256" key="1">
    <source>
        <dbReference type="SAM" id="Phobius"/>
    </source>
</evidence>
<feature type="transmembrane region" description="Helical" evidence="1">
    <location>
        <begin position="20"/>
        <end position="43"/>
    </location>
</feature>
<reference evidence="2 3" key="1">
    <citation type="submission" date="2020-02" db="EMBL/GenBank/DDBJ databases">
        <title>Genome sequence of the type strain CGMCC 1.15528 of Mesorhizobium zhangyense.</title>
        <authorList>
            <person name="Gao J."/>
            <person name="Sun J."/>
        </authorList>
    </citation>
    <scope>NUCLEOTIDE SEQUENCE [LARGE SCALE GENOMIC DNA]</scope>
    <source>
        <strain evidence="2 3">CGMCC 1.15528</strain>
    </source>
</reference>
<dbReference type="EMBL" id="JAAKZG010000022">
    <property type="protein sequence ID" value="NGN44948.1"/>
    <property type="molecule type" value="Genomic_DNA"/>
</dbReference>
<evidence type="ECO:0008006" key="4">
    <source>
        <dbReference type="Google" id="ProtNLM"/>
    </source>
</evidence>
<dbReference type="RefSeq" id="WP_165121320.1">
    <property type="nucleotide sequence ID" value="NZ_JAAKZG010000022.1"/>
</dbReference>
<name>A0A7C9VHZ8_9HYPH</name>
<feature type="transmembrane region" description="Helical" evidence="1">
    <location>
        <begin position="49"/>
        <end position="70"/>
    </location>
</feature>
<evidence type="ECO:0000313" key="2">
    <source>
        <dbReference type="EMBL" id="NGN44948.1"/>
    </source>
</evidence>
<dbReference type="AlphaFoldDB" id="A0A7C9VHZ8"/>
<keyword evidence="3" id="KW-1185">Reference proteome</keyword>
<protein>
    <recommendedName>
        <fullName evidence="4">DUF805 domain-containing protein</fullName>
    </recommendedName>
</protein>